<dbReference type="EMBL" id="JACVVD010000011">
    <property type="protein sequence ID" value="MBD0383532.1"/>
    <property type="molecule type" value="Genomic_DNA"/>
</dbReference>
<dbReference type="PANTHER" id="PTHR38441:SF1">
    <property type="entry name" value="MEMBRANE PROTEIN"/>
    <property type="match status" value="1"/>
</dbReference>
<evidence type="ECO:0000313" key="3">
    <source>
        <dbReference type="Proteomes" id="UP000650466"/>
    </source>
</evidence>
<protein>
    <submittedName>
        <fullName evidence="2">DUF485 domain-containing protein</fullName>
    </submittedName>
</protein>
<dbReference type="RefSeq" id="WP_188177311.1">
    <property type="nucleotide sequence ID" value="NZ_JACVVD010000011.1"/>
</dbReference>
<organism evidence="2 3">
    <name type="scientific">Paenibacillus sedimenti</name>
    <dbReference type="NCBI Taxonomy" id="2770274"/>
    <lineage>
        <taxon>Bacteria</taxon>
        <taxon>Bacillati</taxon>
        <taxon>Bacillota</taxon>
        <taxon>Bacilli</taxon>
        <taxon>Bacillales</taxon>
        <taxon>Paenibacillaceae</taxon>
        <taxon>Paenibacillus</taxon>
    </lineage>
</organism>
<keyword evidence="1" id="KW-1133">Transmembrane helix</keyword>
<feature type="transmembrane region" description="Helical" evidence="1">
    <location>
        <begin position="29"/>
        <end position="50"/>
    </location>
</feature>
<dbReference type="AlphaFoldDB" id="A0A926QMC6"/>
<reference evidence="2" key="1">
    <citation type="submission" date="2020-09" db="EMBL/GenBank/DDBJ databases">
        <title>Draft Genome Sequence of Paenibacillus sp. WST5.</title>
        <authorList>
            <person name="Bao Z."/>
        </authorList>
    </citation>
    <scope>NUCLEOTIDE SEQUENCE</scope>
    <source>
        <strain evidence="2">WST5</strain>
    </source>
</reference>
<dbReference type="InterPro" id="IPR007436">
    <property type="entry name" value="DUF485"/>
</dbReference>
<dbReference type="PANTHER" id="PTHR38441">
    <property type="entry name" value="INTEGRAL MEMBRANE PROTEIN-RELATED"/>
    <property type="match status" value="1"/>
</dbReference>
<comment type="caution">
    <text evidence="2">The sequence shown here is derived from an EMBL/GenBank/DDBJ whole genome shotgun (WGS) entry which is preliminary data.</text>
</comment>
<gene>
    <name evidence="2" type="ORF">ICC18_25845</name>
</gene>
<dbReference type="Pfam" id="PF04341">
    <property type="entry name" value="DUF485"/>
    <property type="match status" value="1"/>
</dbReference>
<keyword evidence="1" id="KW-0812">Transmembrane</keyword>
<evidence type="ECO:0000313" key="2">
    <source>
        <dbReference type="EMBL" id="MBD0383532.1"/>
    </source>
</evidence>
<accession>A0A926QMC6</accession>
<proteinExistence type="predicted"/>
<name>A0A926QMC6_9BACL</name>
<keyword evidence="3" id="KW-1185">Reference proteome</keyword>
<evidence type="ECO:0000256" key="1">
    <source>
        <dbReference type="SAM" id="Phobius"/>
    </source>
</evidence>
<feature type="transmembrane region" description="Helical" evidence="1">
    <location>
        <begin position="62"/>
        <end position="84"/>
    </location>
</feature>
<sequence>MKEQPKSNPYSEIVRSELFQRLMAKKKRFILPMSIFFLVFYFILPVMTSYTKVLNENAIGSITWAWVFAFAQFIMTWVLCSLYTRKAAEFDALSDQIKAESEKANLRKAG</sequence>
<dbReference type="Proteomes" id="UP000650466">
    <property type="component" value="Unassembled WGS sequence"/>
</dbReference>
<keyword evidence="1" id="KW-0472">Membrane</keyword>